<name>A0A8H6CK63_9LECA</name>
<feature type="transmembrane region" description="Helical" evidence="6">
    <location>
        <begin position="20"/>
        <end position="39"/>
    </location>
</feature>
<dbReference type="PANTHER" id="PTHR30249">
    <property type="entry name" value="PUTATIVE SEROTONIN TRANSPORTER"/>
    <property type="match status" value="1"/>
</dbReference>
<evidence type="ECO:0000313" key="8">
    <source>
        <dbReference type="Proteomes" id="UP000593566"/>
    </source>
</evidence>
<evidence type="ECO:0000256" key="3">
    <source>
        <dbReference type="ARBA" id="ARBA00022989"/>
    </source>
</evidence>
<evidence type="ECO:0000313" key="7">
    <source>
        <dbReference type="EMBL" id="KAF6225017.1"/>
    </source>
</evidence>
<dbReference type="GO" id="GO:0016020">
    <property type="term" value="C:membrane"/>
    <property type="evidence" value="ECO:0007669"/>
    <property type="project" value="UniProtKB-SubCell"/>
</dbReference>
<evidence type="ECO:0000256" key="2">
    <source>
        <dbReference type="ARBA" id="ARBA00022692"/>
    </source>
</evidence>
<proteinExistence type="predicted"/>
<feature type="transmembrane region" description="Helical" evidence="6">
    <location>
        <begin position="480"/>
        <end position="499"/>
    </location>
</feature>
<dbReference type="PANTHER" id="PTHR30249:SF0">
    <property type="entry name" value="PLASTIDAL GLYCOLATE_GLYCERATE TRANSLOCATOR 1, CHLOROPLASTIC"/>
    <property type="match status" value="1"/>
</dbReference>
<feature type="transmembrane region" description="Helical" evidence="6">
    <location>
        <begin position="430"/>
        <end position="450"/>
    </location>
</feature>
<feature type="transmembrane region" description="Helical" evidence="6">
    <location>
        <begin position="657"/>
        <end position="675"/>
    </location>
</feature>
<sequence length="715" mass="79380">MSSKLAPISYASSIVGFTSFAFTFFTFVRVFWETILTLWSAPKQMMGQLDNLRIEIHNERAYFKSALRRTKSRSRSVKRHHEDIAPLKILNGTVRRIHREFVRLEEPFLNTSPSRAEEDIERHSEESVETKYASMTLSRRWKWMRTKSDILSIAEQVDRIQTQRIACDTTNLLMKLHTMDKTFQDFEDRLWDIEEHIMGERLDDGKIYIKRRVDRSPNRIIANGVEAFMAPITDRMVLCSNRLVCETILGDRRTKKLVHVIDIPAGFALRYINVFFTPSFVLLPLSPSVSGVEVGKIIAVFLIGFVVMFATTAYFTRGLQLLLGSSKRAIIERAEEMGVEDDDIPLTQLPRNPPTPEASSTDLGETDYSSGEASQNIALPSRTQNPSQVRITNGPPESETLTTTTPSQPIPRQDPLPPTRPQKWATIINIHLDTLTYALLFLLIGLPIYYSTSYTMPAHLTLSILTYFLALSLPPRHKRIIHPVLLSSSLTILLIWLLALSKRSTLHAALLTYSTKTRYIQLFNDDGPHLPPPGAGDVFGSVLDVSIVALALPMFQYRLELKRHFPSIILPNVLMATGSLFGYPSLCRALGISPARSLSFASRSLTLALATPATQNLGGDLQLVAVLCIMSGVMGVLVGPTLLTWMRIPEDDYVTRGVTLGGNSSAIATALLLVSDPRAAALSSLSMSLFGTVMVGLTSVPVVVKVVGGLAGVEG</sequence>
<evidence type="ECO:0000256" key="4">
    <source>
        <dbReference type="ARBA" id="ARBA00023136"/>
    </source>
</evidence>
<evidence type="ECO:0000256" key="6">
    <source>
        <dbReference type="SAM" id="Phobius"/>
    </source>
</evidence>
<feature type="transmembrane region" description="Helical" evidence="6">
    <location>
        <begin position="687"/>
        <end position="713"/>
    </location>
</feature>
<comment type="subcellular location">
    <subcellularLocation>
        <location evidence="1">Membrane</location>
        <topology evidence="1">Multi-pass membrane protein</topology>
    </subcellularLocation>
</comment>
<dbReference type="Proteomes" id="UP000593566">
    <property type="component" value="Unassembled WGS sequence"/>
</dbReference>
<accession>A0A8H6CK63</accession>
<gene>
    <name evidence="7" type="ORF">HO133_010212</name>
</gene>
<feature type="compositionally biased region" description="Polar residues" evidence="5">
    <location>
        <begin position="357"/>
        <end position="391"/>
    </location>
</feature>
<feature type="region of interest" description="Disordered" evidence="5">
    <location>
        <begin position="341"/>
        <end position="418"/>
    </location>
</feature>
<dbReference type="RefSeq" id="XP_037153884.1">
    <property type="nucleotide sequence ID" value="XM_037301067.1"/>
</dbReference>
<keyword evidence="2 6" id="KW-0812">Transmembrane</keyword>
<organism evidence="7 8">
    <name type="scientific">Letharia lupina</name>
    <dbReference type="NCBI Taxonomy" id="560253"/>
    <lineage>
        <taxon>Eukaryota</taxon>
        <taxon>Fungi</taxon>
        <taxon>Dikarya</taxon>
        <taxon>Ascomycota</taxon>
        <taxon>Pezizomycotina</taxon>
        <taxon>Lecanoromycetes</taxon>
        <taxon>OSLEUM clade</taxon>
        <taxon>Lecanoromycetidae</taxon>
        <taxon>Lecanorales</taxon>
        <taxon>Lecanorineae</taxon>
        <taxon>Parmeliaceae</taxon>
        <taxon>Letharia</taxon>
    </lineage>
</organism>
<dbReference type="Pfam" id="PF04172">
    <property type="entry name" value="LrgB"/>
    <property type="match status" value="1"/>
</dbReference>
<feature type="transmembrane region" description="Helical" evidence="6">
    <location>
        <begin position="297"/>
        <end position="316"/>
    </location>
</feature>
<feature type="compositionally biased region" description="Pro residues" evidence="5">
    <location>
        <begin position="408"/>
        <end position="418"/>
    </location>
</feature>
<feature type="compositionally biased region" description="Low complexity" evidence="5">
    <location>
        <begin position="395"/>
        <end position="407"/>
    </location>
</feature>
<feature type="transmembrane region" description="Helical" evidence="6">
    <location>
        <begin position="538"/>
        <end position="555"/>
    </location>
</feature>
<comment type="caution">
    <text evidence="7">The sequence shown here is derived from an EMBL/GenBank/DDBJ whole genome shotgun (WGS) entry which is preliminary data.</text>
</comment>
<dbReference type="AlphaFoldDB" id="A0A8H6CK63"/>
<reference evidence="7 8" key="1">
    <citation type="journal article" date="2020" name="Genomics">
        <title>Complete, high-quality genomes from long-read metagenomic sequencing of two wolf lichen thalli reveals enigmatic genome architecture.</title>
        <authorList>
            <person name="McKenzie S.K."/>
            <person name="Walston R.F."/>
            <person name="Allen J.L."/>
        </authorList>
    </citation>
    <scope>NUCLEOTIDE SEQUENCE [LARGE SCALE GENOMIC DNA]</scope>
    <source>
        <strain evidence="7">WasteWater1</strain>
    </source>
</reference>
<dbReference type="EMBL" id="JACCJB010000008">
    <property type="protein sequence ID" value="KAF6225017.1"/>
    <property type="molecule type" value="Genomic_DNA"/>
</dbReference>
<feature type="transmembrane region" description="Helical" evidence="6">
    <location>
        <begin position="456"/>
        <end position="473"/>
    </location>
</feature>
<keyword evidence="8" id="KW-1185">Reference proteome</keyword>
<keyword evidence="3 6" id="KW-1133">Transmembrane helix</keyword>
<dbReference type="GeneID" id="59338604"/>
<feature type="transmembrane region" description="Helical" evidence="6">
    <location>
        <begin position="257"/>
        <end position="277"/>
    </location>
</feature>
<protein>
    <submittedName>
        <fullName evidence="7">Uncharacterized protein</fullName>
    </submittedName>
</protein>
<keyword evidence="4 6" id="KW-0472">Membrane</keyword>
<dbReference type="InterPro" id="IPR007300">
    <property type="entry name" value="CidB/LrgB"/>
</dbReference>
<feature type="transmembrane region" description="Helical" evidence="6">
    <location>
        <begin position="623"/>
        <end position="645"/>
    </location>
</feature>
<evidence type="ECO:0000256" key="5">
    <source>
        <dbReference type="SAM" id="MobiDB-lite"/>
    </source>
</evidence>
<evidence type="ECO:0000256" key="1">
    <source>
        <dbReference type="ARBA" id="ARBA00004141"/>
    </source>
</evidence>